<organism evidence="1 2">
    <name type="scientific">Vibrio parahaemolyticus</name>
    <dbReference type="NCBI Taxonomy" id="670"/>
    <lineage>
        <taxon>Bacteria</taxon>
        <taxon>Pseudomonadati</taxon>
        <taxon>Pseudomonadota</taxon>
        <taxon>Gammaproteobacteria</taxon>
        <taxon>Vibrionales</taxon>
        <taxon>Vibrionaceae</taxon>
        <taxon>Vibrio</taxon>
    </lineage>
</organism>
<evidence type="ECO:0000313" key="1">
    <source>
        <dbReference type="EMBL" id="OXE33378.1"/>
    </source>
</evidence>
<dbReference type="EMBL" id="NIXT01000326">
    <property type="protein sequence ID" value="OXE33378.1"/>
    <property type="molecule type" value="Genomic_DNA"/>
</dbReference>
<name>A0A227EKK9_VIBPH</name>
<comment type="caution">
    <text evidence="1">The sequence shown here is derived from an EMBL/GenBank/DDBJ whole genome shotgun (WGS) entry which is preliminary data.</text>
</comment>
<protein>
    <submittedName>
        <fullName evidence="1">Uncharacterized protein</fullName>
    </submittedName>
</protein>
<accession>A0A227EKK9</accession>
<evidence type="ECO:0000313" key="2">
    <source>
        <dbReference type="Proteomes" id="UP000214596"/>
    </source>
</evidence>
<proteinExistence type="predicted"/>
<dbReference type="Proteomes" id="UP000214596">
    <property type="component" value="Unassembled WGS sequence"/>
</dbReference>
<gene>
    <name evidence="1" type="ORF">CA163_07840</name>
</gene>
<reference evidence="1 2" key="1">
    <citation type="journal article" date="2017" name="Appl. Environ. Microbiol.">
        <title>Parallel evolution of two clades of a major Atlantic endemic Vibrio parahaemolyticus pathogen lineage by independent acquisition of related pathogenicity islands.</title>
        <authorList>
            <person name="Xu F."/>
            <person name="Gonzalez-Escalona N."/>
            <person name="Drees K.P."/>
            <person name="Sebra R.P."/>
            <person name="Cooper V.S."/>
            <person name="Jones S.H."/>
            <person name="Whistler C.A."/>
        </authorList>
    </citation>
    <scope>NUCLEOTIDE SEQUENCE [LARGE SCALE GENOMIC DNA]</scope>
    <source>
        <strain evidence="1 2">MAVP-3</strain>
    </source>
</reference>
<dbReference type="AlphaFoldDB" id="A0A227EKK9"/>
<sequence length="49" mass="5547">MLCLKAGRILPSTKTSVNSKKIHFFEKIVLKALYFFVVLASKGLELLIH</sequence>